<keyword evidence="2" id="KW-1185">Reference proteome</keyword>
<gene>
    <name evidence="1" type="ORF">MRATA1EN1_LOCUS3603</name>
</gene>
<organism evidence="1 2">
    <name type="scientific">Rangifer tarandus platyrhynchus</name>
    <name type="common">Svalbard reindeer</name>
    <dbReference type="NCBI Taxonomy" id="3082113"/>
    <lineage>
        <taxon>Eukaryota</taxon>
        <taxon>Metazoa</taxon>
        <taxon>Chordata</taxon>
        <taxon>Craniata</taxon>
        <taxon>Vertebrata</taxon>
        <taxon>Euteleostomi</taxon>
        <taxon>Mammalia</taxon>
        <taxon>Eutheria</taxon>
        <taxon>Laurasiatheria</taxon>
        <taxon>Artiodactyla</taxon>
        <taxon>Ruminantia</taxon>
        <taxon>Pecora</taxon>
        <taxon>Cervidae</taxon>
        <taxon>Odocoileinae</taxon>
        <taxon>Rangifer</taxon>
    </lineage>
</organism>
<dbReference type="EMBL" id="OX459947">
    <property type="protein sequence ID" value="CAI9154641.1"/>
    <property type="molecule type" value="Genomic_DNA"/>
</dbReference>
<evidence type="ECO:0000313" key="1">
    <source>
        <dbReference type="EMBL" id="CAI9154641.1"/>
    </source>
</evidence>
<protein>
    <submittedName>
        <fullName evidence="1">Uncharacterized protein</fullName>
    </submittedName>
</protein>
<evidence type="ECO:0000313" key="2">
    <source>
        <dbReference type="Proteomes" id="UP001176941"/>
    </source>
</evidence>
<sequence>MTSHQPCCWVSTAHSGYPASQGSLQPGAHWDWNHVSFKEPCYGLNCINHPLPPPIHMMKHSPQDDCIWRSGFKKHEQAKTSPCSLQLLRGGRTGFEKMTSNGSASLGKW</sequence>
<name>A0ABN8Y2K5_RANTA</name>
<accession>A0ABN8Y2K5</accession>
<reference evidence="1" key="1">
    <citation type="submission" date="2023-04" db="EMBL/GenBank/DDBJ databases">
        <authorList>
            <consortium name="ELIXIR-Norway"/>
        </authorList>
    </citation>
    <scope>NUCLEOTIDE SEQUENCE [LARGE SCALE GENOMIC DNA]</scope>
</reference>
<proteinExistence type="predicted"/>
<dbReference type="Proteomes" id="UP001176941">
    <property type="component" value="Chromosome 11"/>
</dbReference>